<sequence length="207" mass="23000">MSFGKTSKNIVITKNNVELSAYENNGRLMDFILKKGNKKLSFPTWKNVSNPTYSPQLLSEDINNDGLKEVIVILTTGYGSGVLFQEVHVFNENKEGLFDEVKVEDALEIVKDNVKTNLTNSTASIIIGDKDINIDISKFPFDPQRKFENVAFGSITQYKVLNHSLVAEVSATVAPDGGYIGDISILYKLKRGTYQAGKIKFTPTIIK</sequence>
<dbReference type="EMBL" id="LILC01000036">
    <property type="protein sequence ID" value="KOO40345.1"/>
    <property type="molecule type" value="Genomic_DNA"/>
</dbReference>
<evidence type="ECO:0000313" key="2">
    <source>
        <dbReference type="Proteomes" id="UP000037558"/>
    </source>
</evidence>
<evidence type="ECO:0000313" key="1">
    <source>
        <dbReference type="EMBL" id="KOO40345.1"/>
    </source>
</evidence>
<accession>A0A0M0KNG3</accession>
<reference evidence="2" key="1">
    <citation type="submission" date="2015-08" db="EMBL/GenBank/DDBJ databases">
        <title>Fjat-14210 dsm16467.</title>
        <authorList>
            <person name="Liu B."/>
            <person name="Wang J."/>
            <person name="Zhu Y."/>
            <person name="Liu G."/>
            <person name="Chen Q."/>
            <person name="Chen Z."/>
            <person name="Lan J."/>
            <person name="Che J."/>
            <person name="Ge C."/>
            <person name="Shi H."/>
            <person name="Pan Z."/>
            <person name="Liu X."/>
        </authorList>
    </citation>
    <scope>NUCLEOTIDE SEQUENCE [LARGE SCALE GENOMIC DNA]</scope>
    <source>
        <strain evidence="2">DSM 16467</strain>
    </source>
</reference>
<keyword evidence="2" id="KW-1185">Reference proteome</keyword>
<proteinExistence type="predicted"/>
<dbReference type="PATRIC" id="fig|284581.3.peg.1804"/>
<organism evidence="1 2">
    <name type="scientific">Priestia koreensis</name>
    <dbReference type="NCBI Taxonomy" id="284581"/>
    <lineage>
        <taxon>Bacteria</taxon>
        <taxon>Bacillati</taxon>
        <taxon>Bacillota</taxon>
        <taxon>Bacilli</taxon>
        <taxon>Bacillales</taxon>
        <taxon>Bacillaceae</taxon>
        <taxon>Priestia</taxon>
    </lineage>
</organism>
<dbReference type="AlphaFoldDB" id="A0A0M0KNG3"/>
<protein>
    <submittedName>
        <fullName evidence="1">Uncharacterized protein</fullName>
    </submittedName>
</protein>
<name>A0A0M0KNG3_9BACI</name>
<gene>
    <name evidence="1" type="ORF">AMD01_21375</name>
</gene>
<dbReference type="Proteomes" id="UP000037558">
    <property type="component" value="Unassembled WGS sequence"/>
</dbReference>
<comment type="caution">
    <text evidence="1">The sequence shown here is derived from an EMBL/GenBank/DDBJ whole genome shotgun (WGS) entry which is preliminary data.</text>
</comment>